<dbReference type="InterPro" id="IPR025393">
    <property type="entry name" value="DUF4301"/>
</dbReference>
<protein>
    <recommendedName>
        <fullName evidence="1">DUF4301 domain-containing protein</fullName>
    </recommendedName>
</protein>
<reference evidence="2" key="1">
    <citation type="submission" date="2019-03" db="EMBL/GenBank/DDBJ databases">
        <title>Single cell metagenomics reveals metabolic interactions within the superorganism composed of flagellate Streblomastix strix and complex community of Bacteroidetes bacteria on its surface.</title>
        <authorList>
            <person name="Treitli S.C."/>
            <person name="Kolisko M."/>
            <person name="Husnik F."/>
            <person name="Keeling P."/>
            <person name="Hampl V."/>
        </authorList>
    </citation>
    <scope>NUCLEOTIDE SEQUENCE</scope>
    <source>
        <strain evidence="2">STM</strain>
    </source>
</reference>
<gene>
    <name evidence="2" type="ORF">EZS27_033956</name>
</gene>
<evidence type="ECO:0000313" key="2">
    <source>
        <dbReference type="EMBL" id="KAA6315615.1"/>
    </source>
</evidence>
<comment type="caution">
    <text evidence="2">The sequence shown here is derived from an EMBL/GenBank/DDBJ whole genome shotgun (WGS) entry which is preliminary data.</text>
</comment>
<feature type="non-terminal residue" evidence="2">
    <location>
        <position position="121"/>
    </location>
</feature>
<feature type="domain" description="DUF4301" evidence="1">
    <location>
        <begin position="5"/>
        <end position="121"/>
    </location>
</feature>
<proteinExistence type="predicted"/>
<name>A0A5J4Q1J3_9ZZZZ</name>
<evidence type="ECO:0000259" key="1">
    <source>
        <dbReference type="Pfam" id="PF14134"/>
    </source>
</evidence>
<dbReference type="AlphaFoldDB" id="A0A5J4Q1J3"/>
<organism evidence="2">
    <name type="scientific">termite gut metagenome</name>
    <dbReference type="NCBI Taxonomy" id="433724"/>
    <lineage>
        <taxon>unclassified sequences</taxon>
        <taxon>metagenomes</taxon>
        <taxon>organismal metagenomes</taxon>
    </lineage>
</organism>
<accession>A0A5J4Q1J3</accession>
<dbReference type="EMBL" id="SNRY01005185">
    <property type="protein sequence ID" value="KAA6315615.1"/>
    <property type="molecule type" value="Genomic_DNA"/>
</dbReference>
<dbReference type="Pfam" id="PF14134">
    <property type="entry name" value="DUF4301"/>
    <property type="match status" value="1"/>
</dbReference>
<sequence>MITLDDKKQLAGKGISEAQITEQLSYFQKGFPYLKLEAAASTQKGILTPAADEQQRYLFAWQDYTQTDKRIMKFVPASGAASRMFKDLFEFLEADYDVPVTKFEQLFFTSINRFAFYEDLN</sequence>